<comment type="caution">
    <text evidence="2">The sequence shown here is derived from an EMBL/GenBank/DDBJ whole genome shotgun (WGS) entry which is preliminary data.</text>
</comment>
<dbReference type="OrthoDB" id="6153344at2759"/>
<protein>
    <submittedName>
        <fullName evidence="2">Uncharacterized protein</fullName>
    </submittedName>
</protein>
<dbReference type="AlphaFoldDB" id="A0A2T7PNA7"/>
<feature type="compositionally biased region" description="Pro residues" evidence="1">
    <location>
        <begin position="194"/>
        <end position="206"/>
    </location>
</feature>
<organism evidence="2 3">
    <name type="scientific">Pomacea canaliculata</name>
    <name type="common">Golden apple snail</name>
    <dbReference type="NCBI Taxonomy" id="400727"/>
    <lineage>
        <taxon>Eukaryota</taxon>
        <taxon>Metazoa</taxon>
        <taxon>Spiralia</taxon>
        <taxon>Lophotrochozoa</taxon>
        <taxon>Mollusca</taxon>
        <taxon>Gastropoda</taxon>
        <taxon>Caenogastropoda</taxon>
        <taxon>Architaenioglossa</taxon>
        <taxon>Ampullarioidea</taxon>
        <taxon>Ampullariidae</taxon>
        <taxon>Pomacea</taxon>
    </lineage>
</organism>
<dbReference type="Proteomes" id="UP000245119">
    <property type="component" value="Linkage Group LG3"/>
</dbReference>
<evidence type="ECO:0000313" key="2">
    <source>
        <dbReference type="EMBL" id="PVD34916.1"/>
    </source>
</evidence>
<feature type="region of interest" description="Disordered" evidence="1">
    <location>
        <begin position="1"/>
        <end position="83"/>
    </location>
</feature>
<evidence type="ECO:0000256" key="1">
    <source>
        <dbReference type="SAM" id="MobiDB-lite"/>
    </source>
</evidence>
<feature type="region of interest" description="Disordered" evidence="1">
    <location>
        <begin position="278"/>
        <end position="301"/>
    </location>
</feature>
<feature type="compositionally biased region" description="Polar residues" evidence="1">
    <location>
        <begin position="59"/>
        <end position="70"/>
    </location>
</feature>
<evidence type="ECO:0000313" key="3">
    <source>
        <dbReference type="Proteomes" id="UP000245119"/>
    </source>
</evidence>
<feature type="region of interest" description="Disordered" evidence="1">
    <location>
        <begin position="331"/>
        <end position="355"/>
    </location>
</feature>
<feature type="region of interest" description="Disordered" evidence="1">
    <location>
        <begin position="167"/>
        <end position="229"/>
    </location>
</feature>
<feature type="compositionally biased region" description="Polar residues" evidence="1">
    <location>
        <begin position="278"/>
        <end position="291"/>
    </location>
</feature>
<reference evidence="2 3" key="1">
    <citation type="submission" date="2018-04" db="EMBL/GenBank/DDBJ databases">
        <title>The genome of golden apple snail Pomacea canaliculata provides insight into stress tolerance and invasive adaptation.</title>
        <authorList>
            <person name="Liu C."/>
            <person name="Liu B."/>
            <person name="Ren Y."/>
            <person name="Zhang Y."/>
            <person name="Wang H."/>
            <person name="Li S."/>
            <person name="Jiang F."/>
            <person name="Yin L."/>
            <person name="Zhang G."/>
            <person name="Qian W."/>
            <person name="Fan W."/>
        </authorList>
    </citation>
    <scope>NUCLEOTIDE SEQUENCE [LARGE SCALE GENOMIC DNA]</scope>
    <source>
        <strain evidence="2">SZHN2017</strain>
        <tissue evidence="2">Muscle</tissue>
    </source>
</reference>
<gene>
    <name evidence="2" type="ORF">C0Q70_06197</name>
</gene>
<dbReference type="EMBL" id="PZQS01000003">
    <property type="protein sequence ID" value="PVD34916.1"/>
    <property type="molecule type" value="Genomic_DNA"/>
</dbReference>
<proteinExistence type="predicted"/>
<feature type="compositionally biased region" description="Basic and acidic residues" evidence="1">
    <location>
        <begin position="176"/>
        <end position="186"/>
    </location>
</feature>
<accession>A0A2T7PNA7</accession>
<sequence length="391" mass="41739">MPSIVIESYSPPKKLSKSAVKLKQTNENVSKQPTPKPRPKIKPAKRPSKKGQKYKRIGSGSSRNKPNPQVTVLDPDDPDTSPFFLPPCCDSDSAQATARWVQNMPLLMHSYQDLTGLVLKVHPLMAGPQKPQSCPLISAALQYAALPVLGLPNLGWNKSLPVLTDKSGAGSMENNELDKPPRDADSSRSAASSLPPPPLPPRPRTPPSREAGGRSASPPRHPPPRLLLPAVDQPRSLSAASLCVPVSPAFPGTYVVSAPASPVPLPVTPLVTIQHVSSRACRSTTPQQQPRADSQDSFSSSSSADALLHVLEPTQTPHAYPYLLSQPPNCPHVSRSTPHISWPGGSDPHPRPLAADVIPQGVVPRSSNSDECFQTVAAKAPDAIFTLETKL</sequence>
<feature type="compositionally biased region" description="Basic residues" evidence="1">
    <location>
        <begin position="37"/>
        <end position="56"/>
    </location>
</feature>
<name>A0A2T7PNA7_POMCA</name>
<keyword evidence="3" id="KW-1185">Reference proteome</keyword>